<evidence type="ECO:0000313" key="3">
    <source>
        <dbReference type="EMBL" id="WCG22512.1"/>
    </source>
</evidence>
<dbReference type="PIRSF" id="PIRSF012565">
    <property type="entry name" value="DUF1027"/>
    <property type="match status" value="1"/>
</dbReference>
<keyword evidence="1" id="KW-1015">Disulfide bond</keyword>
<dbReference type="InterPro" id="IPR038141">
    <property type="entry name" value="YutD-like_sf"/>
</dbReference>
<feature type="compositionally biased region" description="Basic and acidic residues" evidence="2">
    <location>
        <begin position="179"/>
        <end position="188"/>
    </location>
</feature>
<reference evidence="3" key="1">
    <citation type="submission" date="2023-01" db="EMBL/GenBank/DDBJ databases">
        <title>Oxazolidinone resistance genes in florfenicol resistant enterococci from beef cattle and veal calves at slaughter.</title>
        <authorList>
            <person name="Biggel M."/>
        </authorList>
    </citation>
    <scope>NUCLEOTIDE SEQUENCE</scope>
    <source>
        <strain evidence="3">K204-1</strain>
    </source>
</reference>
<dbReference type="Proteomes" id="UP001179600">
    <property type="component" value="Chromosome"/>
</dbReference>
<feature type="compositionally biased region" description="Polar residues" evidence="2">
    <location>
        <begin position="169"/>
        <end position="178"/>
    </location>
</feature>
<evidence type="ECO:0000256" key="1">
    <source>
        <dbReference type="PIRSR" id="PIRSR012565-1"/>
    </source>
</evidence>
<organism evidence="3 4">
    <name type="scientific">Vagococcus lutrae</name>
    <dbReference type="NCBI Taxonomy" id="81947"/>
    <lineage>
        <taxon>Bacteria</taxon>
        <taxon>Bacillati</taxon>
        <taxon>Bacillota</taxon>
        <taxon>Bacilli</taxon>
        <taxon>Lactobacillales</taxon>
        <taxon>Enterococcaceae</taxon>
        <taxon>Vagococcus</taxon>
    </lineage>
</organism>
<feature type="region of interest" description="Disordered" evidence="2">
    <location>
        <begin position="131"/>
        <end position="188"/>
    </location>
</feature>
<evidence type="ECO:0000313" key="4">
    <source>
        <dbReference type="Proteomes" id="UP001179600"/>
    </source>
</evidence>
<accession>A0AAE9XFS6</accession>
<dbReference type="RefSeq" id="WP_023606526.1">
    <property type="nucleotide sequence ID" value="NZ_BKBT01000004.1"/>
</dbReference>
<dbReference type="AlphaFoldDB" id="A0AAE9XFS6"/>
<proteinExistence type="predicted"/>
<dbReference type="InterPro" id="IPR009370">
    <property type="entry name" value="YutD-like"/>
</dbReference>
<feature type="compositionally biased region" description="Basic residues" evidence="2">
    <location>
        <begin position="145"/>
        <end position="157"/>
    </location>
</feature>
<name>A0AAE9XFS6_9ENTE</name>
<dbReference type="EMBL" id="CP116507">
    <property type="protein sequence ID" value="WCG22512.1"/>
    <property type="molecule type" value="Genomic_DNA"/>
</dbReference>
<feature type="compositionally biased region" description="Basic and acidic residues" evidence="2">
    <location>
        <begin position="158"/>
        <end position="168"/>
    </location>
</feature>
<dbReference type="Gene3D" id="3.50.4.20">
    <property type="match status" value="1"/>
</dbReference>
<evidence type="ECO:0000256" key="2">
    <source>
        <dbReference type="SAM" id="MobiDB-lite"/>
    </source>
</evidence>
<feature type="disulfide bond" evidence="1">
    <location>
        <begin position="108"/>
        <end position="112"/>
    </location>
</feature>
<dbReference type="Pfam" id="PF06265">
    <property type="entry name" value="YutD-like"/>
    <property type="match status" value="1"/>
</dbReference>
<protein>
    <submittedName>
        <fullName evidence="3">YutD family protein</fullName>
    </submittedName>
</protein>
<gene>
    <name evidence="3" type="ORF">PML95_08995</name>
</gene>
<sequence length="188" mass="22523">MTEKNIQEVIDEQVQETVKEPLKYIEKISDTHYRINQDIYELVKDYRESFDMSLFDERYSDILRKYDFIVGDMGYEQLRLKGFFHNHKKRTPVDQRIETLADYLYEYCNFGCAYFVLEKIQSEPEKKKKAAAHIDEKKQTVSQNKNKRKGKIRKKTAKKQDDQRKEATSKPTRNFTIRQTDEKGATEK</sequence>